<dbReference type="InterPro" id="IPR000515">
    <property type="entry name" value="MetI-like"/>
</dbReference>
<keyword evidence="2 7" id="KW-0813">Transport</keyword>
<evidence type="ECO:0000256" key="5">
    <source>
        <dbReference type="ARBA" id="ARBA00022989"/>
    </source>
</evidence>
<reference evidence="10" key="1">
    <citation type="journal article" date="2019" name="Int. J. Syst. Evol. Microbiol.">
        <title>The Global Catalogue of Microorganisms (GCM) 10K type strain sequencing project: providing services to taxonomists for standard genome sequencing and annotation.</title>
        <authorList>
            <consortium name="The Broad Institute Genomics Platform"/>
            <consortium name="The Broad Institute Genome Sequencing Center for Infectious Disease"/>
            <person name="Wu L."/>
            <person name="Ma J."/>
        </authorList>
    </citation>
    <scope>NUCLEOTIDE SEQUENCE [LARGE SCALE GENOMIC DNA]</scope>
    <source>
        <strain evidence="10">KCTC 12907</strain>
    </source>
</reference>
<feature type="domain" description="ABC transmembrane type-1" evidence="8">
    <location>
        <begin position="72"/>
        <end position="263"/>
    </location>
</feature>
<evidence type="ECO:0000256" key="1">
    <source>
        <dbReference type="ARBA" id="ARBA00004651"/>
    </source>
</evidence>
<evidence type="ECO:0000256" key="4">
    <source>
        <dbReference type="ARBA" id="ARBA00022692"/>
    </source>
</evidence>
<feature type="transmembrane region" description="Helical" evidence="7">
    <location>
        <begin position="184"/>
        <end position="207"/>
    </location>
</feature>
<comment type="similarity">
    <text evidence="7">Belongs to the binding-protein-dependent transport system permease family.</text>
</comment>
<keyword evidence="10" id="KW-1185">Reference proteome</keyword>
<keyword evidence="5 7" id="KW-1133">Transmembrane helix</keyword>
<feature type="transmembrane region" description="Helical" evidence="7">
    <location>
        <begin position="141"/>
        <end position="163"/>
    </location>
</feature>
<comment type="subcellular location">
    <subcellularLocation>
        <location evidence="1 7">Cell membrane</location>
        <topology evidence="1 7">Multi-pass membrane protein</topology>
    </subcellularLocation>
</comment>
<dbReference type="PANTHER" id="PTHR43744:SF12">
    <property type="entry name" value="ABC TRANSPORTER PERMEASE PROTEIN MG189-RELATED"/>
    <property type="match status" value="1"/>
</dbReference>
<evidence type="ECO:0000259" key="8">
    <source>
        <dbReference type="PROSITE" id="PS50928"/>
    </source>
</evidence>
<dbReference type="RefSeq" id="WP_378048236.1">
    <property type="nucleotide sequence ID" value="NZ_JBHMDN010000016.1"/>
</dbReference>
<keyword evidence="3" id="KW-1003">Cell membrane</keyword>
<evidence type="ECO:0000256" key="2">
    <source>
        <dbReference type="ARBA" id="ARBA00022448"/>
    </source>
</evidence>
<dbReference type="Pfam" id="PF00528">
    <property type="entry name" value="BPD_transp_1"/>
    <property type="match status" value="1"/>
</dbReference>
<dbReference type="SUPFAM" id="SSF161098">
    <property type="entry name" value="MetI-like"/>
    <property type="match status" value="1"/>
</dbReference>
<comment type="caution">
    <text evidence="9">The sequence shown here is derived from an EMBL/GenBank/DDBJ whole genome shotgun (WGS) entry which is preliminary data.</text>
</comment>
<evidence type="ECO:0000313" key="10">
    <source>
        <dbReference type="Proteomes" id="UP001596378"/>
    </source>
</evidence>
<keyword evidence="4 7" id="KW-0812">Transmembrane</keyword>
<gene>
    <name evidence="9" type="ORF">ACFQMJ_03960</name>
</gene>
<name>A0ABW2F6L9_9BACL</name>
<dbReference type="InterPro" id="IPR035906">
    <property type="entry name" value="MetI-like_sf"/>
</dbReference>
<feature type="transmembrane region" description="Helical" evidence="7">
    <location>
        <begin position="12"/>
        <end position="34"/>
    </location>
</feature>
<feature type="transmembrane region" description="Helical" evidence="7">
    <location>
        <begin position="108"/>
        <end position="129"/>
    </location>
</feature>
<feature type="transmembrane region" description="Helical" evidence="7">
    <location>
        <begin position="242"/>
        <end position="261"/>
    </location>
</feature>
<keyword evidence="6 7" id="KW-0472">Membrane</keyword>
<dbReference type="PROSITE" id="PS50928">
    <property type="entry name" value="ABC_TM1"/>
    <property type="match status" value="1"/>
</dbReference>
<dbReference type="PANTHER" id="PTHR43744">
    <property type="entry name" value="ABC TRANSPORTER PERMEASE PROTEIN MG189-RELATED-RELATED"/>
    <property type="match status" value="1"/>
</dbReference>
<organism evidence="9 10">
    <name type="scientific">Cohnella cellulosilytica</name>
    <dbReference type="NCBI Taxonomy" id="986710"/>
    <lineage>
        <taxon>Bacteria</taxon>
        <taxon>Bacillati</taxon>
        <taxon>Bacillota</taxon>
        <taxon>Bacilli</taxon>
        <taxon>Bacillales</taxon>
        <taxon>Paenibacillaceae</taxon>
        <taxon>Cohnella</taxon>
    </lineage>
</organism>
<dbReference type="Proteomes" id="UP001596378">
    <property type="component" value="Unassembled WGS sequence"/>
</dbReference>
<sequence>MGFRNRVPIAYRVHRIVFALLLLLNVYPIVWLILNSFKTEKELSLNPVGLPKELLWSNYAQAWKTAHLGTYFLNSIVAAIPAVLITLLIGALGAFFISRFEFKFKGAVLLYLSLGMLIPIQAMLVPLFIEMRIFGLLDSWFTLWFPYVAFNLSITVFILVGFMNSFPREVEEAAIIDGCGIMGIFSRIILPTLLPALATGFVLNFLYNWNDFSFALVLINDDKLKTLPLGLANFSGAFNRSYSVQMAAITLVLVPTLLFYVSVQKYITSGMTAGAVKG</sequence>
<evidence type="ECO:0000256" key="6">
    <source>
        <dbReference type="ARBA" id="ARBA00023136"/>
    </source>
</evidence>
<dbReference type="Gene3D" id="1.10.3720.10">
    <property type="entry name" value="MetI-like"/>
    <property type="match status" value="1"/>
</dbReference>
<proteinExistence type="inferred from homology"/>
<dbReference type="EMBL" id="JBHTAI010000002">
    <property type="protein sequence ID" value="MFC7147684.1"/>
    <property type="molecule type" value="Genomic_DNA"/>
</dbReference>
<dbReference type="CDD" id="cd06261">
    <property type="entry name" value="TM_PBP2"/>
    <property type="match status" value="1"/>
</dbReference>
<feature type="transmembrane region" description="Helical" evidence="7">
    <location>
        <begin position="71"/>
        <end position="96"/>
    </location>
</feature>
<protein>
    <submittedName>
        <fullName evidence="9">Carbohydrate ABC transporter permease</fullName>
    </submittedName>
</protein>
<accession>A0ABW2F6L9</accession>
<evidence type="ECO:0000256" key="3">
    <source>
        <dbReference type="ARBA" id="ARBA00022475"/>
    </source>
</evidence>
<evidence type="ECO:0000256" key="7">
    <source>
        <dbReference type="RuleBase" id="RU363032"/>
    </source>
</evidence>
<evidence type="ECO:0000313" key="9">
    <source>
        <dbReference type="EMBL" id="MFC7147684.1"/>
    </source>
</evidence>